<dbReference type="InterPro" id="IPR016193">
    <property type="entry name" value="Cytidine_deaminase-like"/>
</dbReference>
<accession>A0ABM7C856</accession>
<dbReference type="Proteomes" id="UP000274483">
    <property type="component" value="Chromosome"/>
</dbReference>
<dbReference type="PROSITE" id="PS51747">
    <property type="entry name" value="CYT_DCMP_DEAMINASES_2"/>
    <property type="match status" value="1"/>
</dbReference>
<proteinExistence type="inferred from homology"/>
<dbReference type="SUPFAM" id="SSF53927">
    <property type="entry name" value="Cytidine deaminase-like"/>
    <property type="match status" value="1"/>
</dbReference>
<keyword evidence="4" id="KW-0378">Hydrolase</keyword>
<protein>
    <submittedName>
        <fullName evidence="7">dCMP deaminase family protein</fullName>
    </submittedName>
</protein>
<keyword evidence="5" id="KW-0862">Zinc</keyword>
<evidence type="ECO:0000313" key="8">
    <source>
        <dbReference type="Proteomes" id="UP000274483"/>
    </source>
</evidence>
<dbReference type="InterPro" id="IPR002125">
    <property type="entry name" value="CMP_dCMP_dom"/>
</dbReference>
<dbReference type="EMBL" id="CP034158">
    <property type="protein sequence ID" value="AZI67164.1"/>
    <property type="molecule type" value="Genomic_DNA"/>
</dbReference>
<dbReference type="PANTHER" id="PTHR11086">
    <property type="entry name" value="DEOXYCYTIDYLATE DEAMINASE-RELATED"/>
    <property type="match status" value="1"/>
</dbReference>
<dbReference type="InterPro" id="IPR016192">
    <property type="entry name" value="APOBEC/CMP_deaminase_Zn-bd"/>
</dbReference>
<evidence type="ECO:0000256" key="1">
    <source>
        <dbReference type="ARBA" id="ARBA00001947"/>
    </source>
</evidence>
<comment type="similarity">
    <text evidence="2">Belongs to the cytidine and deoxycytidylate deaminase family.</text>
</comment>
<evidence type="ECO:0000256" key="2">
    <source>
        <dbReference type="ARBA" id="ARBA00006576"/>
    </source>
</evidence>
<dbReference type="InterPro" id="IPR015517">
    <property type="entry name" value="dCMP_deaminase-rel"/>
</dbReference>
<name>A0ABM7C856_9FLAO</name>
<reference evidence="7 8" key="1">
    <citation type="submission" date="2018-11" db="EMBL/GenBank/DDBJ databases">
        <title>Proposal to divide the Flavobacteriaceae and reorganize its genera based on Amino Acid Identity values calculated from whole genome sequences.</title>
        <authorList>
            <person name="Nicholson A.C."/>
            <person name="Gulvik C.A."/>
            <person name="Whitney A.M."/>
            <person name="Humrighouse B.W."/>
            <person name="Bell M."/>
            <person name="Holmes B."/>
            <person name="Steigerwalt A.G."/>
            <person name="Villarma A."/>
            <person name="Sheth M."/>
            <person name="Batra D."/>
            <person name="Pryor J."/>
            <person name="Bernardet J.-F."/>
            <person name="Hugo C."/>
            <person name="Kampfer P."/>
            <person name="Newman J.D."/>
            <person name="McQuiston J.R."/>
        </authorList>
    </citation>
    <scope>NUCLEOTIDE SEQUENCE [LARGE SCALE GENOMIC DNA]</scope>
    <source>
        <strain evidence="7 8">H3001</strain>
    </source>
</reference>
<dbReference type="InterPro" id="IPR035105">
    <property type="entry name" value="Deoxycytidylate_deaminase_dom"/>
</dbReference>
<sequence length="153" mass="17215">MVLDVTKFDLAYLEMAAVWSKLSYCKRKQVGALIVKDRMIISDGYNGTPSGFENCCEDENGKTQWFVLHAEANAILKLAASTQSAKDATLYLTLSPCKECSKLILQAGIRKVVYIDEYSDEDGIEFLKNHGIELLRVPQDFLRQKTQKDDNLG</sequence>
<keyword evidence="3" id="KW-0479">Metal-binding</keyword>
<evidence type="ECO:0000256" key="5">
    <source>
        <dbReference type="ARBA" id="ARBA00022833"/>
    </source>
</evidence>
<keyword evidence="8" id="KW-1185">Reference proteome</keyword>
<evidence type="ECO:0000256" key="3">
    <source>
        <dbReference type="ARBA" id="ARBA00022723"/>
    </source>
</evidence>
<dbReference type="CDD" id="cd01286">
    <property type="entry name" value="deoxycytidylate_deaminase"/>
    <property type="match status" value="1"/>
</dbReference>
<dbReference type="PANTHER" id="PTHR11086:SF18">
    <property type="entry name" value="DEOXYCYTIDYLATE DEAMINASE"/>
    <property type="match status" value="1"/>
</dbReference>
<gene>
    <name evidence="7" type="ORF">EIB71_05555</name>
</gene>
<comment type="cofactor">
    <cofactor evidence="1">
        <name>Zn(2+)</name>
        <dbReference type="ChEBI" id="CHEBI:29105"/>
    </cofactor>
</comment>
<evidence type="ECO:0000259" key="6">
    <source>
        <dbReference type="PROSITE" id="PS51747"/>
    </source>
</evidence>
<dbReference type="PIRSF" id="PIRSF006019">
    <property type="entry name" value="dCMP_deaminase"/>
    <property type="match status" value="1"/>
</dbReference>
<feature type="domain" description="CMP/dCMP-type deaminase" evidence="6">
    <location>
        <begin position="7"/>
        <end position="135"/>
    </location>
</feature>
<evidence type="ECO:0000256" key="4">
    <source>
        <dbReference type="ARBA" id="ARBA00022801"/>
    </source>
</evidence>
<evidence type="ECO:0000313" key="7">
    <source>
        <dbReference type="EMBL" id="AZI67164.1"/>
    </source>
</evidence>
<dbReference type="PROSITE" id="PS00903">
    <property type="entry name" value="CYT_DCMP_DEAMINASES_1"/>
    <property type="match status" value="1"/>
</dbReference>
<organism evidence="7 8">
    <name type="scientific">Kaistella daneshvariae</name>
    <dbReference type="NCBI Taxonomy" id="2487074"/>
    <lineage>
        <taxon>Bacteria</taxon>
        <taxon>Pseudomonadati</taxon>
        <taxon>Bacteroidota</taxon>
        <taxon>Flavobacteriia</taxon>
        <taxon>Flavobacteriales</taxon>
        <taxon>Weeksellaceae</taxon>
        <taxon>Chryseobacterium group</taxon>
        <taxon>Kaistella</taxon>
    </lineage>
</organism>
<dbReference type="Pfam" id="PF00383">
    <property type="entry name" value="dCMP_cyt_deam_1"/>
    <property type="match status" value="1"/>
</dbReference>
<dbReference type="Gene3D" id="3.40.140.10">
    <property type="entry name" value="Cytidine Deaminase, domain 2"/>
    <property type="match status" value="1"/>
</dbReference>
<dbReference type="InterPro" id="IPR016473">
    <property type="entry name" value="dCMP_deaminase"/>
</dbReference>